<keyword evidence="2" id="KW-0645">Protease</keyword>
<reference evidence="7 8" key="1">
    <citation type="submission" date="2024-06" db="EMBL/GenBank/DDBJ databases">
        <title>The Natural Products Discovery Center: Release of the First 8490 Sequenced Strains for Exploring Actinobacteria Biosynthetic Diversity.</title>
        <authorList>
            <person name="Kalkreuter E."/>
            <person name="Kautsar S.A."/>
            <person name="Yang D."/>
            <person name="Bader C.D."/>
            <person name="Teijaro C.N."/>
            <person name="Fluegel L."/>
            <person name="Davis C.M."/>
            <person name="Simpson J.R."/>
            <person name="Lauterbach L."/>
            <person name="Steele A.D."/>
            <person name="Gui C."/>
            <person name="Meng S."/>
            <person name="Li G."/>
            <person name="Viehrig K."/>
            <person name="Ye F."/>
            <person name="Su P."/>
            <person name="Kiefer A.F."/>
            <person name="Nichols A."/>
            <person name="Cepeda A.J."/>
            <person name="Yan W."/>
            <person name="Fan B."/>
            <person name="Jiang Y."/>
            <person name="Adhikari A."/>
            <person name="Zheng C.-J."/>
            <person name="Schuster L."/>
            <person name="Cowan T.M."/>
            <person name="Smanski M.J."/>
            <person name="Chevrette M.G."/>
            <person name="De Carvalho L.P.S."/>
            <person name="Shen B."/>
        </authorList>
    </citation>
    <scope>NUCLEOTIDE SEQUENCE [LARGE SCALE GENOMIC DNA]</scope>
    <source>
        <strain evidence="7 8">NPDC000634</strain>
    </source>
</reference>
<dbReference type="InterPro" id="IPR038765">
    <property type="entry name" value="Papain-like_cys_pep_sf"/>
</dbReference>
<feature type="domain" description="NlpC/P60" evidence="6">
    <location>
        <begin position="72"/>
        <end position="211"/>
    </location>
</feature>
<comment type="similarity">
    <text evidence="1">Belongs to the peptidase C40 family.</text>
</comment>
<keyword evidence="4" id="KW-0788">Thiol protease</keyword>
<proteinExistence type="inferred from homology"/>
<evidence type="ECO:0000256" key="3">
    <source>
        <dbReference type="ARBA" id="ARBA00022801"/>
    </source>
</evidence>
<dbReference type="PANTHER" id="PTHR47359:SF3">
    <property type="entry name" value="NLP_P60 DOMAIN-CONTAINING PROTEIN-RELATED"/>
    <property type="match status" value="1"/>
</dbReference>
<accession>A0ABV1W672</accession>
<evidence type="ECO:0000256" key="4">
    <source>
        <dbReference type="ARBA" id="ARBA00022807"/>
    </source>
</evidence>
<evidence type="ECO:0000256" key="5">
    <source>
        <dbReference type="SAM" id="MobiDB-lite"/>
    </source>
</evidence>
<sequence length="211" mass="21371">GSAGPGEWPGEVPTLQSAGQAAGARRDVRAAKAAVRQRLADARALLSAAATASERTGTGEPAAEPATGAVTRGEARKALAFARAQIGKPYVRGAAGPGSYDSSGLAQAAWKAAGVALPRALHDQAGAGRTIPLSEALPGDLVFFHEARRHGSHEESQDVHGGHGVHGEAGHVGVYAGDGMMVHAPKPGAHVREESIFHTGASVIQSVVRPA</sequence>
<evidence type="ECO:0000259" key="6">
    <source>
        <dbReference type="PROSITE" id="PS51935"/>
    </source>
</evidence>
<gene>
    <name evidence="7" type="ORF">ABT317_22600</name>
</gene>
<evidence type="ECO:0000313" key="8">
    <source>
        <dbReference type="Proteomes" id="UP001458415"/>
    </source>
</evidence>
<name>A0ABV1W672_9ACTN</name>
<feature type="non-terminal residue" evidence="7">
    <location>
        <position position="1"/>
    </location>
</feature>
<dbReference type="PROSITE" id="PS51935">
    <property type="entry name" value="NLPC_P60"/>
    <property type="match status" value="1"/>
</dbReference>
<dbReference type="Gene3D" id="3.90.1720.10">
    <property type="entry name" value="endopeptidase domain like (from Nostoc punctiforme)"/>
    <property type="match status" value="1"/>
</dbReference>
<comment type="caution">
    <text evidence="7">The sequence shown here is derived from an EMBL/GenBank/DDBJ whole genome shotgun (WGS) entry which is preliminary data.</text>
</comment>
<dbReference type="PANTHER" id="PTHR47359">
    <property type="entry name" value="PEPTIDOGLYCAN DL-ENDOPEPTIDASE CWLO"/>
    <property type="match status" value="1"/>
</dbReference>
<feature type="region of interest" description="Disordered" evidence="5">
    <location>
        <begin position="51"/>
        <end position="71"/>
    </location>
</feature>
<dbReference type="Pfam" id="PF00877">
    <property type="entry name" value="NLPC_P60"/>
    <property type="match status" value="1"/>
</dbReference>
<dbReference type="InterPro" id="IPR000064">
    <property type="entry name" value="NLP_P60_dom"/>
</dbReference>
<protein>
    <submittedName>
        <fullName evidence="7">C40 family peptidase</fullName>
    </submittedName>
</protein>
<keyword evidence="8" id="KW-1185">Reference proteome</keyword>
<evidence type="ECO:0000256" key="1">
    <source>
        <dbReference type="ARBA" id="ARBA00007074"/>
    </source>
</evidence>
<feature type="region of interest" description="Disordered" evidence="5">
    <location>
        <begin position="1"/>
        <end position="28"/>
    </location>
</feature>
<evidence type="ECO:0000256" key="2">
    <source>
        <dbReference type="ARBA" id="ARBA00022670"/>
    </source>
</evidence>
<dbReference type="EMBL" id="JBEPCU010000414">
    <property type="protein sequence ID" value="MER6979688.1"/>
    <property type="molecule type" value="Genomic_DNA"/>
</dbReference>
<keyword evidence="3" id="KW-0378">Hydrolase</keyword>
<dbReference type="SUPFAM" id="SSF54001">
    <property type="entry name" value="Cysteine proteinases"/>
    <property type="match status" value="1"/>
</dbReference>
<dbReference type="Proteomes" id="UP001458415">
    <property type="component" value="Unassembled WGS sequence"/>
</dbReference>
<evidence type="ECO:0000313" key="7">
    <source>
        <dbReference type="EMBL" id="MER6979688.1"/>
    </source>
</evidence>
<dbReference type="InterPro" id="IPR051794">
    <property type="entry name" value="PG_Endopeptidase_C40"/>
</dbReference>
<organism evidence="7 8">
    <name type="scientific">Streptomyces carpinensis</name>
    <dbReference type="NCBI Taxonomy" id="66369"/>
    <lineage>
        <taxon>Bacteria</taxon>
        <taxon>Bacillati</taxon>
        <taxon>Actinomycetota</taxon>
        <taxon>Actinomycetes</taxon>
        <taxon>Kitasatosporales</taxon>
        <taxon>Streptomycetaceae</taxon>
        <taxon>Streptomyces</taxon>
    </lineage>
</organism>